<dbReference type="InterPro" id="IPR035965">
    <property type="entry name" value="PAS-like_dom_sf"/>
</dbReference>
<dbReference type="PROSITE" id="PS50887">
    <property type="entry name" value="GGDEF"/>
    <property type="match status" value="1"/>
</dbReference>
<dbReference type="InterPro" id="IPR052163">
    <property type="entry name" value="DGC-Regulatory_Protein"/>
</dbReference>
<dbReference type="InterPro" id="IPR029787">
    <property type="entry name" value="Nucleotide_cyclase"/>
</dbReference>
<dbReference type="InterPro" id="IPR003660">
    <property type="entry name" value="HAMP_dom"/>
</dbReference>
<dbReference type="GO" id="GO:0003824">
    <property type="term" value="F:catalytic activity"/>
    <property type="evidence" value="ECO:0007669"/>
    <property type="project" value="UniProtKB-ARBA"/>
</dbReference>
<reference evidence="5 6" key="1">
    <citation type="submission" date="2016-10" db="EMBL/GenBank/DDBJ databases">
        <authorList>
            <person name="de Groot N.N."/>
        </authorList>
    </citation>
    <scope>NUCLEOTIDE SEQUENCE [LARGE SCALE GENOMIC DNA]</scope>
    <source>
        <strain evidence="5 6">DSM 15893</strain>
    </source>
</reference>
<dbReference type="Proteomes" id="UP000182692">
    <property type="component" value="Unassembled WGS sequence"/>
</dbReference>
<feature type="domain" description="GGDEF" evidence="4">
    <location>
        <begin position="412"/>
        <end position="547"/>
    </location>
</feature>
<dbReference type="InterPro" id="IPR043128">
    <property type="entry name" value="Rev_trsase/Diguanyl_cyclase"/>
</dbReference>
<dbReference type="AlphaFoldDB" id="A0A1I5LEE2"/>
<sequence>MKTASRQDLKWYTDLTILNKKIHIRVAAGVASGAMIFAVIASVLWFYLSYHQEVDRSRSQIRQIITTVEQTASIALYLGNRELAEEVLRGLEANDIISAARLTSQDGLSASFEDPVTKSHTETAVIFPIMSPFDSTDVVGDLLVYPNQDYIEDNAVSLANIQATVLVVYSVLIALLTLVIVNRILTEPMKNIANRFHQITPGDSCRIDVPSAHKRNEIGALVDDINVLLDAVNNQIDNERELRAETENLSKKFRFIFERASAGIGLLNANNQLIVANPALLRLLGQTFIVDTDRFTKTDFTTYFNDPQEIQEFIEEFWVKPGNQFSAIDIQLRHKVRAADRWVHCLFSKVEDINNPDDSLVEIVLYDITERAEREQNIIYEAEHDPITQLLNRRAGMTKLENSLIDADKKKRYFAILMIDLDGFKRVNDTYGHDAGDKVIIEVANRIKQFFRGSDVVARWGGDEFLIGFSYNPTYETAVSDVASDLQQQVQLPIDIGHEQTTSVGSSIGISLYPQNEQAVGALIEQADESMYYVKNNGKNFYRFYQKEESTASLSK</sequence>
<dbReference type="SUPFAM" id="SSF55073">
    <property type="entry name" value="Nucleotide cyclase"/>
    <property type="match status" value="1"/>
</dbReference>
<dbReference type="Gene3D" id="3.30.70.270">
    <property type="match status" value="1"/>
</dbReference>
<organism evidence="5 6">
    <name type="scientific">Enterovibrio norvegicus DSM 15893</name>
    <dbReference type="NCBI Taxonomy" id="1121869"/>
    <lineage>
        <taxon>Bacteria</taxon>
        <taxon>Pseudomonadati</taxon>
        <taxon>Pseudomonadota</taxon>
        <taxon>Gammaproteobacteria</taxon>
        <taxon>Vibrionales</taxon>
        <taxon>Vibrionaceae</taxon>
        <taxon>Enterovibrio</taxon>
    </lineage>
</organism>
<feature type="transmembrane region" description="Helical" evidence="2">
    <location>
        <begin position="26"/>
        <end position="48"/>
    </location>
</feature>
<evidence type="ECO:0000313" key="5">
    <source>
        <dbReference type="EMBL" id="SFO95739.1"/>
    </source>
</evidence>
<feature type="transmembrane region" description="Helical" evidence="2">
    <location>
        <begin position="166"/>
        <end position="185"/>
    </location>
</feature>
<proteinExistence type="predicted"/>
<dbReference type="STRING" id="1121869.SAMN03084138_00956"/>
<dbReference type="CDD" id="cd01949">
    <property type="entry name" value="GGDEF"/>
    <property type="match status" value="1"/>
</dbReference>
<feature type="domain" description="HAMP" evidence="3">
    <location>
        <begin position="183"/>
        <end position="237"/>
    </location>
</feature>
<keyword evidence="2" id="KW-0812">Transmembrane</keyword>
<evidence type="ECO:0000256" key="1">
    <source>
        <dbReference type="ARBA" id="ARBA00001946"/>
    </source>
</evidence>
<accession>A0A1I5LEE2</accession>
<evidence type="ECO:0000313" key="6">
    <source>
        <dbReference type="Proteomes" id="UP000182692"/>
    </source>
</evidence>
<dbReference type="FunFam" id="3.30.70.270:FF:000001">
    <property type="entry name" value="Diguanylate cyclase domain protein"/>
    <property type="match status" value="1"/>
</dbReference>
<dbReference type="NCBIfam" id="TIGR00254">
    <property type="entry name" value="GGDEF"/>
    <property type="match status" value="1"/>
</dbReference>
<dbReference type="SUPFAM" id="SSF55785">
    <property type="entry name" value="PYP-like sensor domain (PAS domain)"/>
    <property type="match status" value="1"/>
</dbReference>
<gene>
    <name evidence="5" type="ORF">SAMN03084138_00956</name>
</gene>
<comment type="cofactor">
    <cofactor evidence="1">
        <name>Mg(2+)</name>
        <dbReference type="ChEBI" id="CHEBI:18420"/>
    </cofactor>
</comment>
<dbReference type="InterPro" id="IPR000160">
    <property type="entry name" value="GGDEF_dom"/>
</dbReference>
<protein>
    <submittedName>
        <fullName evidence="5">Diguanylate cyclase (GGDEF) domain-containing protein</fullName>
    </submittedName>
</protein>
<evidence type="ECO:0000259" key="3">
    <source>
        <dbReference type="PROSITE" id="PS50885"/>
    </source>
</evidence>
<evidence type="ECO:0000256" key="2">
    <source>
        <dbReference type="SAM" id="Phobius"/>
    </source>
</evidence>
<dbReference type="PROSITE" id="PS50885">
    <property type="entry name" value="HAMP"/>
    <property type="match status" value="1"/>
</dbReference>
<name>A0A1I5LEE2_9GAMM</name>
<dbReference type="PANTHER" id="PTHR46663:SF2">
    <property type="entry name" value="GGDEF DOMAIN-CONTAINING PROTEIN"/>
    <property type="match status" value="1"/>
</dbReference>
<dbReference type="EMBL" id="FOWR01000005">
    <property type="protein sequence ID" value="SFO95739.1"/>
    <property type="molecule type" value="Genomic_DNA"/>
</dbReference>
<dbReference type="SMART" id="SM00304">
    <property type="entry name" value="HAMP"/>
    <property type="match status" value="1"/>
</dbReference>
<keyword evidence="2" id="KW-0472">Membrane</keyword>
<dbReference type="GO" id="GO:0007165">
    <property type="term" value="P:signal transduction"/>
    <property type="evidence" value="ECO:0007669"/>
    <property type="project" value="InterPro"/>
</dbReference>
<keyword evidence="2" id="KW-1133">Transmembrane helix</keyword>
<dbReference type="GO" id="GO:0016020">
    <property type="term" value="C:membrane"/>
    <property type="evidence" value="ECO:0007669"/>
    <property type="project" value="InterPro"/>
</dbReference>
<dbReference type="SMART" id="SM00267">
    <property type="entry name" value="GGDEF"/>
    <property type="match status" value="1"/>
</dbReference>
<dbReference type="Pfam" id="PF00990">
    <property type="entry name" value="GGDEF"/>
    <property type="match status" value="1"/>
</dbReference>
<evidence type="ECO:0000259" key="4">
    <source>
        <dbReference type="PROSITE" id="PS50887"/>
    </source>
</evidence>
<dbReference type="Gene3D" id="6.10.340.10">
    <property type="match status" value="1"/>
</dbReference>
<dbReference type="PANTHER" id="PTHR46663">
    <property type="entry name" value="DIGUANYLATE CYCLASE DGCT-RELATED"/>
    <property type="match status" value="1"/>
</dbReference>
<dbReference type="Gene3D" id="3.30.450.20">
    <property type="entry name" value="PAS domain"/>
    <property type="match status" value="1"/>
</dbReference>